<sequence length="105" mass="12132">MSCSRRVTFQGKEVSSVKTFEPLDSDQAKELFYQDEDYIRFRSDFAIYKAQAAKMECIRRVEAIRKRRPAAMMSAVDSYNRISRCPSQRSPFRRSVAVNGCAMMA</sequence>
<gene>
    <name evidence="1" type="ORF">SEMRO_1523_G279560.1</name>
</gene>
<dbReference type="AlphaFoldDB" id="A0A9N8ESK1"/>
<evidence type="ECO:0000313" key="1">
    <source>
        <dbReference type="EMBL" id="CAB9524324.1"/>
    </source>
</evidence>
<accession>A0A9N8ESK1</accession>
<evidence type="ECO:0000313" key="2">
    <source>
        <dbReference type="Proteomes" id="UP001153069"/>
    </source>
</evidence>
<comment type="caution">
    <text evidence="1">The sequence shown here is derived from an EMBL/GenBank/DDBJ whole genome shotgun (WGS) entry which is preliminary data.</text>
</comment>
<proteinExistence type="predicted"/>
<dbReference type="EMBL" id="CAICTM010001521">
    <property type="protein sequence ID" value="CAB9524324.1"/>
    <property type="molecule type" value="Genomic_DNA"/>
</dbReference>
<reference evidence="1" key="1">
    <citation type="submission" date="2020-06" db="EMBL/GenBank/DDBJ databases">
        <authorList>
            <consortium name="Plant Systems Biology data submission"/>
        </authorList>
    </citation>
    <scope>NUCLEOTIDE SEQUENCE</scope>
    <source>
        <strain evidence="1">D6</strain>
    </source>
</reference>
<organism evidence="1 2">
    <name type="scientific">Seminavis robusta</name>
    <dbReference type="NCBI Taxonomy" id="568900"/>
    <lineage>
        <taxon>Eukaryota</taxon>
        <taxon>Sar</taxon>
        <taxon>Stramenopiles</taxon>
        <taxon>Ochrophyta</taxon>
        <taxon>Bacillariophyta</taxon>
        <taxon>Bacillariophyceae</taxon>
        <taxon>Bacillariophycidae</taxon>
        <taxon>Naviculales</taxon>
        <taxon>Naviculaceae</taxon>
        <taxon>Seminavis</taxon>
    </lineage>
</organism>
<dbReference type="Proteomes" id="UP001153069">
    <property type="component" value="Unassembled WGS sequence"/>
</dbReference>
<keyword evidence="2" id="KW-1185">Reference proteome</keyword>
<name>A0A9N8ESK1_9STRA</name>
<protein>
    <submittedName>
        <fullName evidence="1">Uncharacterized protein</fullName>
    </submittedName>
</protein>